<dbReference type="Gramene" id="PHT81468">
    <property type="protein sequence ID" value="PHT81468"/>
    <property type="gene ID" value="T459_14483"/>
</dbReference>
<evidence type="ECO:0000313" key="3">
    <source>
        <dbReference type="Proteomes" id="UP000222542"/>
    </source>
</evidence>
<dbReference type="Proteomes" id="UP000222542">
    <property type="component" value="Unassembled WGS sequence"/>
</dbReference>
<sequence>MDSGDRAMTFWNNLKRRLRFGGLAACCGPSWNTRVSDTVAEEEEEAQYYEDEEAQYYDEEEPVMDAHYGGRRVNLAMVFEAERMESMTPTKQFKTLMRLFEETDNGNEKNNNNNMPHSKEEREIKTLK</sequence>
<organism evidence="2 3">
    <name type="scientific">Capsicum annuum</name>
    <name type="common">Capsicum pepper</name>
    <dbReference type="NCBI Taxonomy" id="4072"/>
    <lineage>
        <taxon>Eukaryota</taxon>
        <taxon>Viridiplantae</taxon>
        <taxon>Streptophyta</taxon>
        <taxon>Embryophyta</taxon>
        <taxon>Tracheophyta</taxon>
        <taxon>Spermatophyta</taxon>
        <taxon>Magnoliopsida</taxon>
        <taxon>eudicotyledons</taxon>
        <taxon>Gunneridae</taxon>
        <taxon>Pentapetalae</taxon>
        <taxon>asterids</taxon>
        <taxon>lamiids</taxon>
        <taxon>Solanales</taxon>
        <taxon>Solanaceae</taxon>
        <taxon>Solanoideae</taxon>
        <taxon>Capsiceae</taxon>
        <taxon>Capsicum</taxon>
    </lineage>
</organism>
<feature type="compositionally biased region" description="Basic and acidic residues" evidence="1">
    <location>
        <begin position="117"/>
        <end position="128"/>
    </location>
</feature>
<feature type="region of interest" description="Disordered" evidence="1">
    <location>
        <begin position="101"/>
        <end position="128"/>
    </location>
</feature>
<dbReference type="KEGG" id="cann:107871823"/>
<dbReference type="OrthoDB" id="10498746at2759"/>
<name>A0A1U8H196_CAPAN</name>
<comment type="caution">
    <text evidence="2">The sequence shown here is derived from an EMBL/GenBank/DDBJ whole genome shotgun (WGS) entry which is preliminary data.</text>
</comment>
<keyword evidence="3" id="KW-1185">Reference proteome</keyword>
<accession>A0A1U8H196</accession>
<dbReference type="EMBL" id="AYRZ02000005">
    <property type="protein sequence ID" value="PHT81468.1"/>
    <property type="molecule type" value="Genomic_DNA"/>
</dbReference>
<evidence type="ECO:0000313" key="2">
    <source>
        <dbReference type="EMBL" id="PHT81468.1"/>
    </source>
</evidence>
<reference evidence="2 3" key="2">
    <citation type="journal article" date="2017" name="Genome Biol.">
        <title>New reference genome sequences of hot pepper reveal the massive evolution of plant disease-resistance genes by retroduplication.</title>
        <authorList>
            <person name="Kim S."/>
            <person name="Park J."/>
            <person name="Yeom S.I."/>
            <person name="Kim Y.M."/>
            <person name="Seo E."/>
            <person name="Kim K.T."/>
            <person name="Kim M.S."/>
            <person name="Lee J.M."/>
            <person name="Cheong K."/>
            <person name="Shin H.S."/>
            <person name="Kim S.B."/>
            <person name="Han K."/>
            <person name="Lee J."/>
            <person name="Park M."/>
            <person name="Lee H.A."/>
            <person name="Lee H.Y."/>
            <person name="Lee Y."/>
            <person name="Oh S."/>
            <person name="Lee J.H."/>
            <person name="Choi E."/>
            <person name="Choi E."/>
            <person name="Lee S.E."/>
            <person name="Jeon J."/>
            <person name="Kim H."/>
            <person name="Choi G."/>
            <person name="Song H."/>
            <person name="Lee J."/>
            <person name="Lee S.C."/>
            <person name="Kwon J.K."/>
            <person name="Lee H.Y."/>
            <person name="Koo N."/>
            <person name="Hong Y."/>
            <person name="Kim R.W."/>
            <person name="Kang W.H."/>
            <person name="Huh J.H."/>
            <person name="Kang B.C."/>
            <person name="Yang T.J."/>
            <person name="Lee Y.H."/>
            <person name="Bennetzen J.L."/>
            <person name="Choi D."/>
        </authorList>
    </citation>
    <scope>NUCLEOTIDE SEQUENCE [LARGE SCALE GENOMIC DNA]</scope>
    <source>
        <strain evidence="3">cv. CM334</strain>
    </source>
</reference>
<gene>
    <name evidence="2" type="ORF">T459_14483</name>
</gene>
<protein>
    <submittedName>
        <fullName evidence="2">Uncharacterized protein</fullName>
    </submittedName>
</protein>
<reference evidence="2 3" key="1">
    <citation type="journal article" date="2014" name="Nat. Genet.">
        <title>Genome sequence of the hot pepper provides insights into the evolution of pungency in Capsicum species.</title>
        <authorList>
            <person name="Kim S."/>
            <person name="Park M."/>
            <person name="Yeom S.I."/>
            <person name="Kim Y.M."/>
            <person name="Lee J.M."/>
            <person name="Lee H.A."/>
            <person name="Seo E."/>
            <person name="Choi J."/>
            <person name="Cheong K."/>
            <person name="Kim K.T."/>
            <person name="Jung K."/>
            <person name="Lee G.W."/>
            <person name="Oh S.K."/>
            <person name="Bae C."/>
            <person name="Kim S.B."/>
            <person name="Lee H.Y."/>
            <person name="Kim S.Y."/>
            <person name="Kim M.S."/>
            <person name="Kang B.C."/>
            <person name="Jo Y.D."/>
            <person name="Yang H.B."/>
            <person name="Jeong H.J."/>
            <person name="Kang W.H."/>
            <person name="Kwon J.K."/>
            <person name="Shin C."/>
            <person name="Lim J.Y."/>
            <person name="Park J.H."/>
            <person name="Huh J.H."/>
            <person name="Kim J.S."/>
            <person name="Kim B.D."/>
            <person name="Cohen O."/>
            <person name="Paran I."/>
            <person name="Suh M.C."/>
            <person name="Lee S.B."/>
            <person name="Kim Y.K."/>
            <person name="Shin Y."/>
            <person name="Noh S.J."/>
            <person name="Park J."/>
            <person name="Seo Y.S."/>
            <person name="Kwon S.Y."/>
            <person name="Kim H.A."/>
            <person name="Park J.M."/>
            <person name="Kim H.J."/>
            <person name="Choi S.B."/>
            <person name="Bosland P.W."/>
            <person name="Reeves G."/>
            <person name="Jo S.H."/>
            <person name="Lee B.W."/>
            <person name="Cho H.T."/>
            <person name="Choi H.S."/>
            <person name="Lee M.S."/>
            <person name="Yu Y."/>
            <person name="Do Choi Y."/>
            <person name="Park B.S."/>
            <person name="van Deynze A."/>
            <person name="Ashrafi H."/>
            <person name="Hill T."/>
            <person name="Kim W.T."/>
            <person name="Pai H.S."/>
            <person name="Ahn H.K."/>
            <person name="Yeam I."/>
            <person name="Giovannoni J.J."/>
            <person name="Rose J.K."/>
            <person name="Sorensen I."/>
            <person name="Lee S.J."/>
            <person name="Kim R.W."/>
            <person name="Choi I.Y."/>
            <person name="Choi B.S."/>
            <person name="Lim J.S."/>
            <person name="Lee Y.H."/>
            <person name="Choi D."/>
        </authorList>
    </citation>
    <scope>NUCLEOTIDE SEQUENCE [LARGE SCALE GENOMIC DNA]</scope>
    <source>
        <strain evidence="3">cv. CM334</strain>
    </source>
</reference>
<evidence type="ECO:0000256" key="1">
    <source>
        <dbReference type="SAM" id="MobiDB-lite"/>
    </source>
</evidence>
<dbReference type="AlphaFoldDB" id="A0A1U8H196"/>
<proteinExistence type="predicted"/>
<dbReference type="STRING" id="4072.A0A1U8H196"/>